<organism evidence="3 4">
    <name type="scientific">Vibrio tapetis subsp. tapetis</name>
    <dbReference type="NCBI Taxonomy" id="1671868"/>
    <lineage>
        <taxon>Bacteria</taxon>
        <taxon>Pseudomonadati</taxon>
        <taxon>Pseudomonadota</taxon>
        <taxon>Gammaproteobacteria</taxon>
        <taxon>Vibrionales</taxon>
        <taxon>Vibrionaceae</taxon>
        <taxon>Vibrio</taxon>
    </lineage>
</organism>
<keyword evidence="4" id="KW-1185">Reference proteome</keyword>
<gene>
    <name evidence="3" type="ORF">VTAP4600_B1148</name>
</gene>
<dbReference type="RefSeq" id="WP_102524929.1">
    <property type="nucleotide sequence ID" value="NZ_LT960612.1"/>
</dbReference>
<name>A0A2N8ZLH6_9VIBR</name>
<protein>
    <submittedName>
        <fullName evidence="3">Putative TadE-like protein</fullName>
    </submittedName>
</protein>
<feature type="transmembrane region" description="Helical" evidence="1">
    <location>
        <begin position="12"/>
        <end position="34"/>
    </location>
</feature>
<dbReference type="Pfam" id="PF07811">
    <property type="entry name" value="TadE"/>
    <property type="match status" value="1"/>
</dbReference>
<evidence type="ECO:0000313" key="3">
    <source>
        <dbReference type="EMBL" id="SON52759.1"/>
    </source>
</evidence>
<dbReference type="KEGG" id="vta:B1148"/>
<proteinExistence type="predicted"/>
<accession>A0A2N8ZLH6</accession>
<evidence type="ECO:0000259" key="2">
    <source>
        <dbReference type="Pfam" id="PF07811"/>
    </source>
</evidence>
<sequence length="157" mass="17701">MRPNIYQRGVVSIEFALGFMALWLLTIALMDLGLRNYSTSVVNFAVSEAARDVKVLNLDSEEAFAEHFRRIIKENSFSLWGILTKQGKLDVNVKHFPSVKSLADGVAPATSRFSSSYPIAKYEIKYTYQPLLGFSLVPATPVRRSVITIQERARNEK</sequence>
<reference evidence="3 4" key="1">
    <citation type="submission" date="2017-10" db="EMBL/GenBank/DDBJ databases">
        <authorList>
            <person name="Banno H."/>
            <person name="Chua N.-H."/>
        </authorList>
    </citation>
    <scope>NUCLEOTIDE SEQUENCE [LARGE SCALE GENOMIC DNA]</scope>
    <source>
        <strain evidence="3">Vibrio tapetis CECT4600</strain>
    </source>
</reference>
<dbReference type="OrthoDB" id="6264552at2"/>
<dbReference type="EMBL" id="LT960612">
    <property type="protein sequence ID" value="SON52759.1"/>
    <property type="molecule type" value="Genomic_DNA"/>
</dbReference>
<keyword evidence="1" id="KW-1133">Transmembrane helix</keyword>
<evidence type="ECO:0000313" key="4">
    <source>
        <dbReference type="Proteomes" id="UP000235828"/>
    </source>
</evidence>
<evidence type="ECO:0000256" key="1">
    <source>
        <dbReference type="SAM" id="Phobius"/>
    </source>
</evidence>
<keyword evidence="1" id="KW-0812">Transmembrane</keyword>
<dbReference type="InterPro" id="IPR012495">
    <property type="entry name" value="TadE-like_dom"/>
</dbReference>
<keyword evidence="1" id="KW-0472">Membrane</keyword>
<feature type="domain" description="TadE-like" evidence="2">
    <location>
        <begin position="9"/>
        <end position="51"/>
    </location>
</feature>
<dbReference type="Proteomes" id="UP000235828">
    <property type="component" value="Chromosome B"/>
</dbReference>
<dbReference type="AlphaFoldDB" id="A0A2N8ZLH6"/>